<name>A0AA88E7S7_FICCA</name>
<reference evidence="2" key="1">
    <citation type="submission" date="2023-07" db="EMBL/GenBank/DDBJ databases">
        <title>draft genome sequence of fig (Ficus carica).</title>
        <authorList>
            <person name="Takahashi T."/>
            <person name="Nishimura K."/>
        </authorList>
    </citation>
    <scope>NUCLEOTIDE SEQUENCE</scope>
</reference>
<evidence type="ECO:0000313" key="2">
    <source>
        <dbReference type="EMBL" id="GMN69210.1"/>
    </source>
</evidence>
<organism evidence="2 3">
    <name type="scientific">Ficus carica</name>
    <name type="common">Common fig</name>
    <dbReference type="NCBI Taxonomy" id="3494"/>
    <lineage>
        <taxon>Eukaryota</taxon>
        <taxon>Viridiplantae</taxon>
        <taxon>Streptophyta</taxon>
        <taxon>Embryophyta</taxon>
        <taxon>Tracheophyta</taxon>
        <taxon>Spermatophyta</taxon>
        <taxon>Magnoliopsida</taxon>
        <taxon>eudicotyledons</taxon>
        <taxon>Gunneridae</taxon>
        <taxon>Pentapetalae</taxon>
        <taxon>rosids</taxon>
        <taxon>fabids</taxon>
        <taxon>Rosales</taxon>
        <taxon>Moraceae</taxon>
        <taxon>Ficeae</taxon>
        <taxon>Ficus</taxon>
    </lineage>
</organism>
<dbReference type="Proteomes" id="UP001187192">
    <property type="component" value="Unassembled WGS sequence"/>
</dbReference>
<feature type="compositionally biased region" description="Low complexity" evidence="1">
    <location>
        <begin position="143"/>
        <end position="161"/>
    </location>
</feature>
<gene>
    <name evidence="2" type="ORF">TIFTF001_038261</name>
</gene>
<evidence type="ECO:0000313" key="3">
    <source>
        <dbReference type="Proteomes" id="UP001187192"/>
    </source>
</evidence>
<feature type="compositionally biased region" description="Low complexity" evidence="1">
    <location>
        <begin position="44"/>
        <end position="56"/>
    </location>
</feature>
<proteinExistence type="predicted"/>
<sequence length="161" mass="17390">MDDRRGTKRPSNEERIARLQKNARLGKGKEGATAVPPSGGAVSTAAPAKTAAPLWRRPADRRAARRCARTGRERNGQGRNGPGRTGQGRTANRAAMRFAQAVPGRTGQPFIHPRHAAAGMRRGLATYLSRPGSQVRSPRLCASSSPGPRQPRRTPTGWRTR</sequence>
<comment type="caution">
    <text evidence="2">The sequence shown here is derived from an EMBL/GenBank/DDBJ whole genome shotgun (WGS) entry which is preliminary data.</text>
</comment>
<feature type="region of interest" description="Disordered" evidence="1">
    <location>
        <begin position="1"/>
        <end position="92"/>
    </location>
</feature>
<protein>
    <submittedName>
        <fullName evidence="2">Uncharacterized protein</fullName>
    </submittedName>
</protein>
<accession>A0AA88E7S7</accession>
<feature type="compositionally biased region" description="Basic and acidic residues" evidence="1">
    <location>
        <begin position="1"/>
        <end position="17"/>
    </location>
</feature>
<dbReference type="AlphaFoldDB" id="A0AA88E7S7"/>
<evidence type="ECO:0000256" key="1">
    <source>
        <dbReference type="SAM" id="MobiDB-lite"/>
    </source>
</evidence>
<keyword evidence="3" id="KW-1185">Reference proteome</keyword>
<feature type="region of interest" description="Disordered" evidence="1">
    <location>
        <begin position="116"/>
        <end position="161"/>
    </location>
</feature>
<dbReference type="EMBL" id="BTGU01000792">
    <property type="protein sequence ID" value="GMN69210.1"/>
    <property type="molecule type" value="Genomic_DNA"/>
</dbReference>